<accession>A0A0W8F4V1</accession>
<gene>
    <name evidence="2" type="ORF">ASZ90_014906</name>
</gene>
<dbReference type="AlphaFoldDB" id="A0A0W8F4V1"/>
<dbReference type="GO" id="GO:0043856">
    <property type="term" value="F:anti-sigma factor antagonist activity"/>
    <property type="evidence" value="ECO:0007669"/>
    <property type="project" value="TreeGrafter"/>
</dbReference>
<feature type="domain" description="STAS" evidence="1">
    <location>
        <begin position="1"/>
        <end position="110"/>
    </location>
</feature>
<dbReference type="CDD" id="cd07043">
    <property type="entry name" value="STAS_anti-anti-sigma_factors"/>
    <property type="match status" value="1"/>
</dbReference>
<organism evidence="2">
    <name type="scientific">hydrocarbon metagenome</name>
    <dbReference type="NCBI Taxonomy" id="938273"/>
    <lineage>
        <taxon>unclassified sequences</taxon>
        <taxon>metagenomes</taxon>
        <taxon>ecological metagenomes</taxon>
    </lineage>
</organism>
<dbReference type="PANTHER" id="PTHR33495:SF14">
    <property type="entry name" value="ANTI-SIGMA FACTOR ANTAGONIST"/>
    <property type="match status" value="1"/>
</dbReference>
<dbReference type="Pfam" id="PF01740">
    <property type="entry name" value="STAS"/>
    <property type="match status" value="1"/>
</dbReference>
<dbReference type="PANTHER" id="PTHR33495">
    <property type="entry name" value="ANTI-SIGMA FACTOR ANTAGONIST TM_1081-RELATED-RELATED"/>
    <property type="match status" value="1"/>
</dbReference>
<dbReference type="InterPro" id="IPR002645">
    <property type="entry name" value="STAS_dom"/>
</dbReference>
<sequence>MLLEVTRPGGILLFILDGRLDGAGATDLDSAQRNNLEDDDRAVVVDMGQVSYLSSAGIRVLLMMKKEMKRRNGLLALAGIREFPRNVLETAGFLSIFDLHPTVESALLACSRVTGNQPLLEDIPQPGLSQKGISIRHQRGMPGRAVLTVSGSLEDVVYSRLTKEKVRPRRFSGLSFALGLGALEETVEKALPVLGEMVTVHGALIWEPTDGSGVPDYFIPVKDTGAVHAWTGFSVGLSGPFHDYFILESEDPAGVTLAGLYTLLFAFARRNRPEFHGIIAVSLWGVTAGIVSSGLLRAPILDHSPPDGGSIFDPGNVKDWISVSPDPVYQGSTLVGFGFGIDRSADLSHYDRSLLENLVFNHPENTGSSEIDLHNHGVIFQNIPWDPEGDLQQQVRRLVFEGDFVDMRHLLDSSRIRRARVGVAYIDAIVHDPA</sequence>
<dbReference type="SUPFAM" id="SSF52091">
    <property type="entry name" value="SpoIIaa-like"/>
    <property type="match status" value="1"/>
</dbReference>
<name>A0A0W8F4V1_9ZZZZ</name>
<evidence type="ECO:0000259" key="1">
    <source>
        <dbReference type="PROSITE" id="PS50801"/>
    </source>
</evidence>
<comment type="caution">
    <text evidence="2">The sequence shown here is derived from an EMBL/GenBank/DDBJ whole genome shotgun (WGS) entry which is preliminary data.</text>
</comment>
<dbReference type="InterPro" id="IPR036513">
    <property type="entry name" value="STAS_dom_sf"/>
</dbReference>
<dbReference type="EMBL" id="LNQE01001556">
    <property type="protein sequence ID" value="KUG15443.1"/>
    <property type="molecule type" value="Genomic_DNA"/>
</dbReference>
<evidence type="ECO:0000313" key="2">
    <source>
        <dbReference type="EMBL" id="KUG15443.1"/>
    </source>
</evidence>
<dbReference type="Gene3D" id="3.30.750.24">
    <property type="entry name" value="STAS domain"/>
    <property type="match status" value="1"/>
</dbReference>
<proteinExistence type="predicted"/>
<protein>
    <recommendedName>
        <fullName evidence="1">STAS domain-containing protein</fullName>
    </recommendedName>
</protein>
<reference evidence="2" key="1">
    <citation type="journal article" date="2015" name="Proc. Natl. Acad. Sci. U.S.A.">
        <title>Networks of energetic and metabolic interactions define dynamics in microbial communities.</title>
        <authorList>
            <person name="Embree M."/>
            <person name="Liu J.K."/>
            <person name="Al-Bassam M.M."/>
            <person name="Zengler K."/>
        </authorList>
    </citation>
    <scope>NUCLEOTIDE SEQUENCE</scope>
</reference>
<dbReference type="PROSITE" id="PS50801">
    <property type="entry name" value="STAS"/>
    <property type="match status" value="1"/>
</dbReference>